<reference evidence="1" key="1">
    <citation type="submission" date="2025-08" db="UniProtKB">
        <authorList>
            <consortium name="Ensembl"/>
        </authorList>
    </citation>
    <scope>IDENTIFICATION</scope>
</reference>
<protein>
    <submittedName>
        <fullName evidence="1">Uncharacterized protein</fullName>
    </submittedName>
</protein>
<dbReference type="Gene3D" id="3.40.50.1010">
    <property type="entry name" value="5'-nuclease"/>
    <property type="match status" value="1"/>
</dbReference>
<accession>A0A8C9FJG5</accession>
<keyword evidence="2" id="KW-1185">Reference proteome</keyword>
<evidence type="ECO:0000313" key="1">
    <source>
        <dbReference type="Ensembl" id="ENSPSTP00000015928.1"/>
    </source>
</evidence>
<organism evidence="1 2">
    <name type="scientific">Pavo cristatus</name>
    <name type="common">Indian peafowl</name>
    <name type="synonym">Blue peafowl</name>
    <dbReference type="NCBI Taxonomy" id="9049"/>
    <lineage>
        <taxon>Eukaryota</taxon>
        <taxon>Metazoa</taxon>
        <taxon>Chordata</taxon>
        <taxon>Craniata</taxon>
        <taxon>Vertebrata</taxon>
        <taxon>Euteleostomi</taxon>
        <taxon>Archelosauria</taxon>
        <taxon>Archosauria</taxon>
        <taxon>Dinosauria</taxon>
        <taxon>Saurischia</taxon>
        <taxon>Theropoda</taxon>
        <taxon>Coelurosauria</taxon>
        <taxon>Aves</taxon>
        <taxon>Neognathae</taxon>
        <taxon>Galloanserae</taxon>
        <taxon>Galliformes</taxon>
        <taxon>Phasianidae</taxon>
        <taxon>Phasianinae</taxon>
        <taxon>Pavo</taxon>
    </lineage>
</organism>
<name>A0A8C9FJG5_PAVCR</name>
<dbReference type="Proteomes" id="UP000694428">
    <property type="component" value="Unplaced"/>
</dbReference>
<reference evidence="1" key="2">
    <citation type="submission" date="2025-09" db="UniProtKB">
        <authorList>
            <consortium name="Ensembl"/>
        </authorList>
    </citation>
    <scope>IDENTIFICATION</scope>
</reference>
<sequence length="120" mass="13092">MLTSRTFLKRTRAGAVVKVVREHYLRDDIPCGADACPLCPVRPGQPLGLEARPSGAASSLCPGPHYLLPDTNLLLHQVSASRPRLSVRCDLSACRRSEELSLLPSPAWFKPLGPRTIPQL</sequence>
<dbReference type="Ensembl" id="ENSPSTT00000016701.1">
    <property type="protein sequence ID" value="ENSPSTP00000015928.1"/>
    <property type="gene ID" value="ENSPSTG00000011311.1"/>
</dbReference>
<evidence type="ECO:0000313" key="2">
    <source>
        <dbReference type="Proteomes" id="UP000694428"/>
    </source>
</evidence>
<dbReference type="AlphaFoldDB" id="A0A8C9FJG5"/>
<proteinExistence type="predicted"/>